<organism evidence="1 2">
    <name type="scientific">Puccinia graminis f. sp. tritici</name>
    <dbReference type="NCBI Taxonomy" id="56615"/>
    <lineage>
        <taxon>Eukaryota</taxon>
        <taxon>Fungi</taxon>
        <taxon>Dikarya</taxon>
        <taxon>Basidiomycota</taxon>
        <taxon>Pucciniomycotina</taxon>
        <taxon>Pucciniomycetes</taxon>
        <taxon>Pucciniales</taxon>
        <taxon>Pucciniaceae</taxon>
        <taxon>Puccinia</taxon>
    </lineage>
</organism>
<gene>
    <name evidence="1" type="ORF">PGTUg99_035628</name>
</gene>
<accession>A0A5B0Q979</accession>
<reference evidence="1 2" key="1">
    <citation type="submission" date="2019-05" db="EMBL/GenBank/DDBJ databases">
        <title>Emergence of the Ug99 lineage of the wheat stem rust pathogen through somatic hybridization.</title>
        <authorList>
            <person name="Li F."/>
            <person name="Upadhyaya N.M."/>
            <person name="Sperschneider J."/>
            <person name="Matny O."/>
            <person name="Nguyen-Phuc H."/>
            <person name="Mago R."/>
            <person name="Raley C."/>
            <person name="Miller M.E."/>
            <person name="Silverstein K.A.T."/>
            <person name="Henningsen E."/>
            <person name="Hirsch C.D."/>
            <person name="Visser B."/>
            <person name="Pretorius Z.A."/>
            <person name="Steffenson B.J."/>
            <person name="Schwessinger B."/>
            <person name="Dodds P.N."/>
            <person name="Figueroa M."/>
        </authorList>
    </citation>
    <scope>NUCLEOTIDE SEQUENCE [LARGE SCALE GENOMIC DNA]</scope>
    <source>
        <strain evidence="1 2">Ug99</strain>
    </source>
</reference>
<sequence>MFLENLAMYNVPKSTEAIIDGGHEMKGLTLAPHELITPSEGPRMERYQGLHKPQEKGVSSFKLERSHQEKKLSDLKENELKLVFFPGKHGEEHIRRLKGLKTNLDGIDSANLHAWDFLHPTGPERKLWAEEQTRLDIMRGSLANILERKKVDPKPYQWVKELRDTLEPEQKSILENLWKLAKEDNKFKRNNQGFLAFFHSIWERFFKRPNWQKRQLRLSLHKIRVQLRNREVTDEQLAVLQLERIQQAGFEISQQEQKLARKIADSSQLSTIAKEQNLVKNIIGRPVAVRRKEKSQELLQKFKMIQEGPPVRRGGNSLEDLELITDALKDLGRKEEVGQSWTEFDDRLINALETEVNKVGKEELQLQQIVEILRNQKAYDVLKAKPMDQTTPGNLIFREKVMKNTEEYKSLHPDEHIDEFTEEDMQEVKQLAKQYYRMKDRLWEPTNMHAFKMTWRHFKEKLQTKEGLLLKWMSLNEEKLGHSGVGQEMVESREEIVLRWLKKTHEEKGLDTSQEKIRSKLLNGNPKFNV</sequence>
<comment type="caution">
    <text evidence="1">The sequence shown here is derived from an EMBL/GenBank/DDBJ whole genome shotgun (WGS) entry which is preliminary data.</text>
</comment>
<evidence type="ECO:0000313" key="2">
    <source>
        <dbReference type="Proteomes" id="UP000325313"/>
    </source>
</evidence>
<dbReference type="Proteomes" id="UP000325313">
    <property type="component" value="Unassembled WGS sequence"/>
</dbReference>
<dbReference type="EMBL" id="VDEP01000304">
    <property type="protein sequence ID" value="KAA1109836.1"/>
    <property type="molecule type" value="Genomic_DNA"/>
</dbReference>
<proteinExistence type="predicted"/>
<dbReference type="AlphaFoldDB" id="A0A5B0Q979"/>
<protein>
    <submittedName>
        <fullName evidence="1">Uncharacterized protein</fullName>
    </submittedName>
</protein>
<name>A0A5B0Q979_PUCGR</name>
<evidence type="ECO:0000313" key="1">
    <source>
        <dbReference type="EMBL" id="KAA1109836.1"/>
    </source>
</evidence>